<dbReference type="RefSeq" id="WP_345095793.1">
    <property type="nucleotide sequence ID" value="NZ_BAABCS010000031.1"/>
</dbReference>
<evidence type="ECO:0000313" key="2">
    <source>
        <dbReference type="Proteomes" id="UP001500426"/>
    </source>
</evidence>
<name>A0ABP7V738_9FLAO</name>
<proteinExistence type="predicted"/>
<sequence>MKLFFDIPFLRKIDNDLKQAEKTNSLCIIDNILSNYDHLDIYIEEDSSIKDELETLGFDDDDSSIFDLGGLSLPGKIHKKISSFNSNWVDSIENELNNLNEIDQVLVFTYEKRNFQELEKKGILCFNYSNYVKEIQAIIDICHIKIDLSYELKNIKIGEYPKTIGNLWNPIKDIVNKLTFNKIVINDKYILVNNYNQKIEKNLGLFLNQILFSRKNITIDIYTSNFIQRKKNESKPSITEILKDVEEKWNLLNSKISDNKIGIISNLEEKEEKEEKIYLKKMDFHDRIMYFNYLVIDSTKGFNLMPHIPSNSQIIFETIFNKYTYDRIINHNNLIIEQNKFIIKEHKKNKGKEPFLFFPKEGPNNWISKIKSTSEK</sequence>
<evidence type="ECO:0000313" key="1">
    <source>
        <dbReference type="EMBL" id="GAA4059707.1"/>
    </source>
</evidence>
<comment type="caution">
    <text evidence="1">The sequence shown here is derived from an EMBL/GenBank/DDBJ whole genome shotgun (WGS) entry which is preliminary data.</text>
</comment>
<reference evidence="2" key="1">
    <citation type="journal article" date="2019" name="Int. J. Syst. Evol. Microbiol.">
        <title>The Global Catalogue of Microorganisms (GCM) 10K type strain sequencing project: providing services to taxonomists for standard genome sequencing and annotation.</title>
        <authorList>
            <consortium name="The Broad Institute Genomics Platform"/>
            <consortium name="The Broad Institute Genome Sequencing Center for Infectious Disease"/>
            <person name="Wu L."/>
            <person name="Ma J."/>
        </authorList>
    </citation>
    <scope>NUCLEOTIDE SEQUENCE [LARGE SCALE GENOMIC DNA]</scope>
    <source>
        <strain evidence="2">JCM 17068</strain>
    </source>
</reference>
<protein>
    <submittedName>
        <fullName evidence="1">Uncharacterized protein</fullName>
    </submittedName>
</protein>
<accession>A0ABP7V738</accession>
<keyword evidence="2" id="KW-1185">Reference proteome</keyword>
<dbReference type="EMBL" id="BAABCS010000031">
    <property type="protein sequence ID" value="GAA4059707.1"/>
    <property type="molecule type" value="Genomic_DNA"/>
</dbReference>
<gene>
    <name evidence="1" type="ORF">GCM10022388_28220</name>
</gene>
<dbReference type="Proteomes" id="UP001500426">
    <property type="component" value="Unassembled WGS sequence"/>
</dbReference>
<organism evidence="1 2">
    <name type="scientific">Flavobacterium chungnamense</name>
    <dbReference type="NCBI Taxonomy" id="706182"/>
    <lineage>
        <taxon>Bacteria</taxon>
        <taxon>Pseudomonadati</taxon>
        <taxon>Bacteroidota</taxon>
        <taxon>Flavobacteriia</taxon>
        <taxon>Flavobacteriales</taxon>
        <taxon>Flavobacteriaceae</taxon>
        <taxon>Flavobacterium</taxon>
    </lineage>
</organism>